<dbReference type="GO" id="GO:0003886">
    <property type="term" value="F:DNA (cytosine-5-)-methyltransferase activity"/>
    <property type="evidence" value="ECO:0007669"/>
    <property type="project" value="UniProtKB-EC"/>
</dbReference>
<dbReference type="Proteomes" id="UP000033097">
    <property type="component" value="Chromosome"/>
</dbReference>
<keyword evidence="4" id="KW-0949">S-adenosyl-L-methionine</keyword>
<organism evidence="6 7">
    <name type="scientific">Methanosarcina mazei S-6</name>
    <dbReference type="NCBI Taxonomy" id="213585"/>
    <lineage>
        <taxon>Archaea</taxon>
        <taxon>Methanobacteriati</taxon>
        <taxon>Methanobacteriota</taxon>
        <taxon>Stenosarchaea group</taxon>
        <taxon>Methanomicrobia</taxon>
        <taxon>Methanosarcinales</taxon>
        <taxon>Methanosarcinaceae</taxon>
        <taxon>Methanosarcina</taxon>
    </lineage>
</organism>
<accession>A0A0E3RJ49</accession>
<evidence type="ECO:0000313" key="6">
    <source>
        <dbReference type="EMBL" id="AKB64218.1"/>
    </source>
</evidence>
<dbReference type="GO" id="GO:0032259">
    <property type="term" value="P:methylation"/>
    <property type="evidence" value="ECO:0007669"/>
    <property type="project" value="UniProtKB-KW"/>
</dbReference>
<dbReference type="Gene3D" id="3.90.120.10">
    <property type="entry name" value="DNA Methylase, subunit A, domain 2"/>
    <property type="match status" value="1"/>
</dbReference>
<gene>
    <name evidence="6" type="ORF">MSMAS_1022</name>
</gene>
<dbReference type="PROSITE" id="PS51679">
    <property type="entry name" value="SAM_MT_C5"/>
    <property type="match status" value="1"/>
</dbReference>
<dbReference type="GO" id="GO:0044027">
    <property type="term" value="P:negative regulation of gene expression via chromosomal CpG island methylation"/>
    <property type="evidence" value="ECO:0007669"/>
    <property type="project" value="TreeGrafter"/>
</dbReference>
<dbReference type="SUPFAM" id="SSF53335">
    <property type="entry name" value="S-adenosyl-L-methionine-dependent methyltransferases"/>
    <property type="match status" value="1"/>
</dbReference>
<evidence type="ECO:0000256" key="5">
    <source>
        <dbReference type="RuleBase" id="RU000416"/>
    </source>
</evidence>
<dbReference type="STRING" id="213585.MSMAS_1022"/>
<dbReference type="InterPro" id="IPR018117">
    <property type="entry name" value="C5_DNA_meth_AS"/>
</dbReference>
<dbReference type="PRINTS" id="PR00105">
    <property type="entry name" value="C5METTRFRASE"/>
</dbReference>
<comment type="similarity">
    <text evidence="5">Belongs to the class I-like SAM-binding methyltransferase superfamily. C5-methyltransferase family.</text>
</comment>
<dbReference type="InterPro" id="IPR001525">
    <property type="entry name" value="C5_MeTfrase"/>
</dbReference>
<dbReference type="PANTHER" id="PTHR10629:SF52">
    <property type="entry name" value="DNA (CYTOSINE-5)-METHYLTRANSFERASE 1"/>
    <property type="match status" value="1"/>
</dbReference>
<protein>
    <recommendedName>
        <fullName evidence="1">DNA (cytosine-5-)-methyltransferase</fullName>
        <ecNumber evidence="1">2.1.1.37</ecNumber>
    </recommendedName>
</protein>
<keyword evidence="3 6" id="KW-0808">Transferase</keyword>
<dbReference type="EMBL" id="CP009512">
    <property type="protein sequence ID" value="AKB64218.1"/>
    <property type="molecule type" value="Genomic_DNA"/>
</dbReference>
<evidence type="ECO:0000313" key="7">
    <source>
        <dbReference type="Proteomes" id="UP000033097"/>
    </source>
</evidence>
<dbReference type="AlphaFoldDB" id="A0A0E3RJ49"/>
<dbReference type="HOGENOM" id="CLU_006958_2_4_2"/>
<dbReference type="PROSITE" id="PS00094">
    <property type="entry name" value="C5_MTASE_1"/>
    <property type="match status" value="1"/>
</dbReference>
<dbReference type="InterPro" id="IPR050390">
    <property type="entry name" value="C5-Methyltransferase"/>
</dbReference>
<dbReference type="InterPro" id="IPR029063">
    <property type="entry name" value="SAM-dependent_MTases_sf"/>
</dbReference>
<reference evidence="6 7" key="1">
    <citation type="submission" date="2014-07" db="EMBL/GenBank/DDBJ databases">
        <title>Methanogenic archaea and the global carbon cycle.</title>
        <authorList>
            <person name="Henriksen J.R."/>
            <person name="Luke J."/>
            <person name="Reinhart S."/>
            <person name="Benedict M.N."/>
            <person name="Youngblut N.D."/>
            <person name="Metcalf M.E."/>
            <person name="Whitaker R.J."/>
            <person name="Metcalf W.W."/>
        </authorList>
    </citation>
    <scope>NUCLEOTIDE SEQUENCE [LARGE SCALE GENOMIC DNA]</scope>
    <source>
        <strain evidence="6 7">S-6</strain>
    </source>
</reference>
<dbReference type="GO" id="GO:0003677">
    <property type="term" value="F:DNA binding"/>
    <property type="evidence" value="ECO:0007669"/>
    <property type="project" value="TreeGrafter"/>
</dbReference>
<dbReference type="NCBIfam" id="TIGR00675">
    <property type="entry name" value="dcm"/>
    <property type="match status" value="1"/>
</dbReference>
<name>A0A0E3RJ49_METMZ</name>
<dbReference type="PANTHER" id="PTHR10629">
    <property type="entry name" value="CYTOSINE-SPECIFIC METHYLTRANSFERASE"/>
    <property type="match status" value="1"/>
</dbReference>
<evidence type="ECO:0000256" key="2">
    <source>
        <dbReference type="ARBA" id="ARBA00022603"/>
    </source>
</evidence>
<dbReference type="KEGG" id="mmj:MSMAS_1022"/>
<evidence type="ECO:0000256" key="4">
    <source>
        <dbReference type="ARBA" id="ARBA00022691"/>
    </source>
</evidence>
<evidence type="ECO:0000256" key="3">
    <source>
        <dbReference type="ARBA" id="ARBA00022679"/>
    </source>
</evidence>
<dbReference type="Pfam" id="PF00145">
    <property type="entry name" value="DNA_methylase"/>
    <property type="match status" value="1"/>
</dbReference>
<dbReference type="EC" id="2.1.1.37" evidence="1"/>
<keyword evidence="2 6" id="KW-0489">Methyltransferase</keyword>
<dbReference type="Gene3D" id="3.40.50.150">
    <property type="entry name" value="Vaccinia Virus protein VP39"/>
    <property type="match status" value="1"/>
</dbReference>
<dbReference type="REBASE" id="109179">
    <property type="entry name" value="M.MmaS6ORF1022P"/>
</dbReference>
<sequence length="423" mass="48968">MESKYTVLDMFSGAGGLTEGFFQQGFKFVSHIEKNCHARNSLETRAIYHSLKDSSNERIYRDYISGNLNRDEFIHKFKELELTPAGLLQGEVTESNETTMIKEIKEHLKVIDSDSVDVVIGGPPCQAYSVAGRGRKPKEMKDDPRNYLYRHYISFLKSFEPKIFVFENVPGIKSAINGIIFSNLHEELEKLGYKTEAHMLNAKDFSVLQERNRIIFIGWKNEHDLSYPDFLKTPLGRFHVSSLLNDLPPLQAGEGTEGPAKYTKPFSWSSEYLQRFKIREKKDILIQHNARIHNPRDRTIYRLAIEKWDKERKRLKYNELSPELQTHKNKTSFLDRFKVVNQYGYSHAILAHISKDGHYFIHPDIHQARSLTVREVARIQSFPDNYKFEGPRIAQYAQIGNAVPPLMAKGIAVEIEKMLEEIS</sequence>
<evidence type="ECO:0000256" key="1">
    <source>
        <dbReference type="ARBA" id="ARBA00011975"/>
    </source>
</evidence>
<proteinExistence type="inferred from homology"/>
<dbReference type="PATRIC" id="fig|213585.10.peg.1265"/>